<protein>
    <recommendedName>
        <fullName evidence="9">Ion transport domain-containing protein</fullName>
    </recommendedName>
</protein>
<dbReference type="Pfam" id="PF00520">
    <property type="entry name" value="Ion_trans"/>
    <property type="match status" value="1"/>
</dbReference>
<feature type="transmembrane region" description="Helical" evidence="8">
    <location>
        <begin position="1011"/>
        <end position="1034"/>
    </location>
</feature>
<comment type="caution">
    <text evidence="10">The sequence shown here is derived from an EMBL/GenBank/DDBJ whole genome shotgun (WGS) entry which is preliminary data.</text>
</comment>
<keyword evidence="11" id="KW-1185">Reference proteome</keyword>
<dbReference type="GO" id="GO:0005886">
    <property type="term" value="C:plasma membrane"/>
    <property type="evidence" value="ECO:0007669"/>
    <property type="project" value="TreeGrafter"/>
</dbReference>
<dbReference type="GO" id="GO:0005216">
    <property type="term" value="F:monoatomic ion channel activity"/>
    <property type="evidence" value="ECO:0007669"/>
    <property type="project" value="InterPro"/>
</dbReference>
<dbReference type="Proteomes" id="UP000703661">
    <property type="component" value="Unassembled WGS sequence"/>
</dbReference>
<evidence type="ECO:0000256" key="1">
    <source>
        <dbReference type="ARBA" id="ARBA00004141"/>
    </source>
</evidence>
<evidence type="ECO:0000256" key="3">
    <source>
        <dbReference type="ARBA" id="ARBA00022737"/>
    </source>
</evidence>
<feature type="compositionally biased region" description="Acidic residues" evidence="7">
    <location>
        <begin position="1495"/>
        <end position="1504"/>
    </location>
</feature>
<keyword evidence="6" id="KW-0175">Coiled coil</keyword>
<evidence type="ECO:0000256" key="6">
    <source>
        <dbReference type="SAM" id="Coils"/>
    </source>
</evidence>
<keyword evidence="3" id="KW-0677">Repeat</keyword>
<sequence length="1575" mass="178753">MTTAPRTRYQSRKQKLHLRFDSQVTVRLNGSLYSSLTEQEATTGLDDRFGFHYVELERLTPDTTVDSGDVSVSGSYVAVLSATLSTAYVGIWDLESTLPTEPPAFNAAERLEVHRRSITSNPPMATTTIPLHEGDYDNMRLVRIAISYDGQSVVVYQQPYEGDIAPEEVSLSHDFRFPFRFFRVQNSFAVAELIQETPQEATASLVEDMTIYRNMHDMGHFIGYGKFIAKDKITPNYKPKKCCSPNNPGDYFVACTESRILIYDASSDWKRLYGIAIGSLAATNSRVLQLRTLFRSIEGPSFVWREDAQNVSVWDLVTGANRKYISVGNSNNRLHQNEIEHITVSKNGGNILVLAGKDWIKTFFMDSGIEICGTVLKNGHRILDINFLDEDKSLLVTMIKSTSEQSSVIMDALNLSFQHCAKRQFASSTYSIQHVTQMSERTGTSRDVKDLNGDDKYAMMVVNGNELEMLEIPQPGVFGLGGTLMDCKSDCAIKGYLGLNSHVFRAPGSNVTYRLVIDFEERDIENRRQKSVRVALVSVDENKLARRLMSLVPEPWAQFDVDEGDAEEYIRASFLGSWTQFIIVFSGGFQIWNLPDPTSNNRCELALVWVRPRTERNAEVYDNRYADPSLEIRVCPHGEIVQASWIDYTTGDNDTTYIRIPKNNWTTRIETLYCINSVPMLISCYSEASSQAQDAMVRYTIKHINHEPPEGTSDDNVILKIARTSAWKDCTEFLAAVFRSNDGKWIPRCTSPSNGCGTSGPDTSRTLGFVKGRSINSIVLLFKNSKKEPRSLPLAEQIIDYCIQEAKTQRDPAFLLPVLECLQLIAFYNPEIAINIVRRTAFIPVKDRNFVINNSMIAHSPQLSMEMVGIRRRKKPIYASQNSVFQLKSQLPRINGSDFSLHIEVSRQKIVDPLNETFKKQVYVAPYALLWHARDNRWDKDASIIATNNSPNIYRANRSLIRMVLGLVVDKMNPWSRQTIRANFTDLEYFDNPAIEALLQYKWNSFAHVPWAIRFIGQLIYYVLVLAVTFIQVYPDLLIIQLRGPLIAIVAMGSLFLYLELQQFLADHWKYIGSPYNLVDVLVFLLPAVGSIQLLINIPQDENTTIHGNSRVLSFSVLMIYTHLLFEMRIVRSVCNIVTIIISIVGKIQVFFAIFALSILAFTHSLLHLLMAKNHDCLGINADGVQSNLPDNCPEIDTDFPGNYLGALSVTYFLLAGRYDNLDKDLDSEDWAFHIMLAIYFFINVVLMLNILIALMNVAFSAGDDKAPLVWLDNRLRSVESAENISFAAPGLRERFDWFPQYIYYTASPRKVKAFEDKYPSQGSGGNIGGDSSFESHVHDDSSSATSDDYIDLESISLQEIDQQQQIDQTSPTEPPPMEPELVQSPLRIHSSMTMSPKSPSLTSHASGAYFAETEPFTSYSPQNFEARPQLPRHRKPSWDQQLRYHQRQQSQQQQQSFERRYRGIARQETGHSSNFLRDKNDEDGDGINDKFEVDDGDLVNDDVDSARGDESDFRKDTASSIRSRINQDERIRDLQQELNTVQENTEELRETVRGLESKLDKMTLMLEQLLQKQQ</sequence>
<dbReference type="PANTHER" id="PTHR10582:SF2">
    <property type="entry name" value="INACTIVE"/>
    <property type="match status" value="1"/>
</dbReference>
<gene>
    <name evidence="10" type="ORF">BGZ80_010673</name>
</gene>
<comment type="subcellular location">
    <subcellularLocation>
        <location evidence="1">Membrane</location>
        <topology evidence="1">Multi-pass membrane protein</topology>
    </subcellularLocation>
</comment>
<feature type="compositionally biased region" description="Basic and acidic residues" evidence="7">
    <location>
        <begin position="1505"/>
        <end position="1518"/>
    </location>
</feature>
<evidence type="ECO:0000313" key="10">
    <source>
        <dbReference type="EMBL" id="KAG0022985.1"/>
    </source>
</evidence>
<evidence type="ECO:0000256" key="5">
    <source>
        <dbReference type="ARBA" id="ARBA00023136"/>
    </source>
</evidence>
<proteinExistence type="predicted"/>
<feature type="coiled-coil region" evidence="6">
    <location>
        <begin position="1525"/>
        <end position="1573"/>
    </location>
</feature>
<keyword evidence="4 8" id="KW-1133">Transmembrane helix</keyword>
<evidence type="ECO:0000256" key="7">
    <source>
        <dbReference type="SAM" id="MobiDB-lite"/>
    </source>
</evidence>
<feature type="transmembrane region" description="Helical" evidence="8">
    <location>
        <begin position="1078"/>
        <end position="1096"/>
    </location>
</feature>
<dbReference type="PANTHER" id="PTHR10582">
    <property type="entry name" value="TRANSIENT RECEPTOR POTENTIAL ION CHANNEL PROTEIN"/>
    <property type="match status" value="1"/>
</dbReference>
<dbReference type="InterPro" id="IPR005821">
    <property type="entry name" value="Ion_trans_dom"/>
</dbReference>
<feature type="transmembrane region" description="Helical" evidence="8">
    <location>
        <begin position="1138"/>
        <end position="1162"/>
    </location>
</feature>
<feature type="transmembrane region" description="Helical" evidence="8">
    <location>
        <begin position="1231"/>
        <end position="1256"/>
    </location>
</feature>
<evidence type="ECO:0000256" key="2">
    <source>
        <dbReference type="ARBA" id="ARBA00022692"/>
    </source>
</evidence>
<accession>A0A9P6N2N7</accession>
<feature type="region of interest" description="Disordered" evidence="7">
    <location>
        <begin position="1420"/>
        <end position="1520"/>
    </location>
</feature>
<evidence type="ECO:0000256" key="8">
    <source>
        <dbReference type="SAM" id="Phobius"/>
    </source>
</evidence>
<feature type="transmembrane region" description="Helical" evidence="8">
    <location>
        <begin position="1046"/>
        <end position="1066"/>
    </location>
</feature>
<dbReference type="EMBL" id="JAAAID010000077">
    <property type="protein sequence ID" value="KAG0022985.1"/>
    <property type="molecule type" value="Genomic_DNA"/>
</dbReference>
<organism evidence="10 11">
    <name type="scientific">Entomortierella chlamydospora</name>
    <dbReference type="NCBI Taxonomy" id="101097"/>
    <lineage>
        <taxon>Eukaryota</taxon>
        <taxon>Fungi</taxon>
        <taxon>Fungi incertae sedis</taxon>
        <taxon>Mucoromycota</taxon>
        <taxon>Mortierellomycotina</taxon>
        <taxon>Mortierellomycetes</taxon>
        <taxon>Mortierellales</taxon>
        <taxon>Mortierellaceae</taxon>
        <taxon>Entomortierella</taxon>
    </lineage>
</organism>
<keyword evidence="5 8" id="KW-0472">Membrane</keyword>
<feature type="region of interest" description="Disordered" evidence="7">
    <location>
        <begin position="1318"/>
        <end position="1347"/>
    </location>
</feature>
<name>A0A9P6N2N7_9FUNG</name>
<dbReference type="SUPFAM" id="SSF82171">
    <property type="entry name" value="DPP6 N-terminal domain-like"/>
    <property type="match status" value="1"/>
</dbReference>
<feature type="region of interest" description="Disordered" evidence="7">
    <location>
        <begin position="1361"/>
        <end position="1382"/>
    </location>
</feature>
<evidence type="ECO:0000313" key="11">
    <source>
        <dbReference type="Proteomes" id="UP000703661"/>
    </source>
</evidence>
<keyword evidence="2 8" id="KW-0812">Transmembrane</keyword>
<feature type="domain" description="Ion transport" evidence="9">
    <location>
        <begin position="1050"/>
        <end position="1263"/>
    </location>
</feature>
<reference evidence="10" key="1">
    <citation type="journal article" date="2020" name="Fungal Divers.">
        <title>Resolving the Mortierellaceae phylogeny through synthesis of multi-gene phylogenetics and phylogenomics.</title>
        <authorList>
            <person name="Vandepol N."/>
            <person name="Liber J."/>
            <person name="Desiro A."/>
            <person name="Na H."/>
            <person name="Kennedy M."/>
            <person name="Barry K."/>
            <person name="Grigoriev I.V."/>
            <person name="Miller A.N."/>
            <person name="O'Donnell K."/>
            <person name="Stajich J.E."/>
            <person name="Bonito G."/>
        </authorList>
    </citation>
    <scope>NUCLEOTIDE SEQUENCE</scope>
    <source>
        <strain evidence="10">NRRL 2769</strain>
    </source>
</reference>
<dbReference type="InterPro" id="IPR024862">
    <property type="entry name" value="TRPV"/>
</dbReference>
<evidence type="ECO:0000259" key="9">
    <source>
        <dbReference type="Pfam" id="PF00520"/>
    </source>
</evidence>
<feature type="compositionally biased region" description="Low complexity" evidence="7">
    <location>
        <begin position="1441"/>
        <end position="1457"/>
    </location>
</feature>
<dbReference type="GO" id="GO:0098703">
    <property type="term" value="P:calcium ion import across plasma membrane"/>
    <property type="evidence" value="ECO:0007669"/>
    <property type="project" value="TreeGrafter"/>
</dbReference>
<evidence type="ECO:0000256" key="4">
    <source>
        <dbReference type="ARBA" id="ARBA00022989"/>
    </source>
</evidence>